<keyword evidence="1" id="KW-0805">Transcription regulation</keyword>
<dbReference type="PANTHER" id="PTHR43537">
    <property type="entry name" value="TRANSCRIPTIONAL REGULATOR, GNTR FAMILY"/>
    <property type="match status" value="1"/>
</dbReference>
<evidence type="ECO:0000313" key="7">
    <source>
        <dbReference type="Proteomes" id="UP000078558"/>
    </source>
</evidence>
<dbReference type="SUPFAM" id="SSF48008">
    <property type="entry name" value="GntR ligand-binding domain-like"/>
    <property type="match status" value="1"/>
</dbReference>
<reference evidence="6 7" key="2">
    <citation type="submission" date="2017-08" db="EMBL/GenBank/DDBJ databases">
        <authorList>
            <person name="de Groot N.N."/>
        </authorList>
    </citation>
    <scope>NUCLEOTIDE SEQUENCE [LARGE SCALE GENOMIC DNA]</scope>
    <source>
        <strain evidence="6">Orrdi1</strain>
    </source>
</reference>
<evidence type="ECO:0000313" key="6">
    <source>
        <dbReference type="EMBL" id="SOE52171.1"/>
    </source>
</evidence>
<dbReference type="KEGG" id="odi:ODI_R3971"/>
<dbReference type="STRING" id="1851544.ODI_01296"/>
<dbReference type="SMART" id="SM00345">
    <property type="entry name" value="HTH_GNTR"/>
    <property type="match status" value="1"/>
</dbReference>
<evidence type="ECO:0000313" key="5">
    <source>
        <dbReference type="EMBL" id="SBT25669.1"/>
    </source>
</evidence>
<dbReference type="CDD" id="cd07377">
    <property type="entry name" value="WHTH_GntR"/>
    <property type="match status" value="1"/>
</dbReference>
<dbReference type="InterPro" id="IPR036390">
    <property type="entry name" value="WH_DNA-bd_sf"/>
</dbReference>
<evidence type="ECO:0000256" key="1">
    <source>
        <dbReference type="ARBA" id="ARBA00023015"/>
    </source>
</evidence>
<dbReference type="RefSeq" id="WP_067754054.1">
    <property type="nucleotide sequence ID" value="NZ_LT907988.1"/>
</dbReference>
<name>A0A1C3K2D7_9BURK</name>
<evidence type="ECO:0000256" key="2">
    <source>
        <dbReference type="ARBA" id="ARBA00023125"/>
    </source>
</evidence>
<dbReference type="GO" id="GO:0003677">
    <property type="term" value="F:DNA binding"/>
    <property type="evidence" value="ECO:0007669"/>
    <property type="project" value="UniProtKB-KW"/>
</dbReference>
<dbReference type="Proteomes" id="UP000078558">
    <property type="component" value="Chromosome I"/>
</dbReference>
<dbReference type="InterPro" id="IPR000524">
    <property type="entry name" value="Tscrpt_reg_HTH_GntR"/>
</dbReference>
<gene>
    <name evidence="5" type="ORF">ODI_01296</name>
    <name evidence="6" type="ORF">ODI_R3971</name>
</gene>
<keyword evidence="7" id="KW-1185">Reference proteome</keyword>
<dbReference type="GO" id="GO:0003700">
    <property type="term" value="F:DNA-binding transcription factor activity"/>
    <property type="evidence" value="ECO:0007669"/>
    <property type="project" value="InterPro"/>
</dbReference>
<dbReference type="Gene3D" id="1.10.10.10">
    <property type="entry name" value="Winged helix-like DNA-binding domain superfamily/Winged helix DNA-binding domain"/>
    <property type="match status" value="1"/>
</dbReference>
<dbReference type="EMBL" id="LT907988">
    <property type="protein sequence ID" value="SOE52171.1"/>
    <property type="molecule type" value="Genomic_DNA"/>
</dbReference>
<feature type="domain" description="HTH gntR-type" evidence="4">
    <location>
        <begin position="18"/>
        <end position="86"/>
    </location>
</feature>
<protein>
    <submittedName>
        <fullName evidence="5">Transcriptional regulator, GntR family</fullName>
    </submittedName>
</protein>
<organism evidence="5 7">
    <name type="scientific">Orrella dioscoreae</name>
    <dbReference type="NCBI Taxonomy" id="1851544"/>
    <lineage>
        <taxon>Bacteria</taxon>
        <taxon>Pseudomonadati</taxon>
        <taxon>Pseudomonadota</taxon>
        <taxon>Betaproteobacteria</taxon>
        <taxon>Burkholderiales</taxon>
        <taxon>Alcaligenaceae</taxon>
        <taxon>Orrella</taxon>
    </lineage>
</organism>
<dbReference type="AlphaFoldDB" id="A0A1C3K2D7"/>
<dbReference type="PANTHER" id="PTHR43537:SF5">
    <property type="entry name" value="UXU OPERON TRANSCRIPTIONAL REGULATOR"/>
    <property type="match status" value="1"/>
</dbReference>
<dbReference type="SUPFAM" id="SSF46785">
    <property type="entry name" value="Winged helix' DNA-binding domain"/>
    <property type="match status" value="1"/>
</dbReference>
<dbReference type="Pfam" id="PF00392">
    <property type="entry name" value="GntR"/>
    <property type="match status" value="1"/>
</dbReference>
<reference evidence="5 7" key="1">
    <citation type="submission" date="2016-06" db="EMBL/GenBank/DDBJ databases">
        <authorList>
            <person name="Kjaerup R.B."/>
            <person name="Dalgaard T.S."/>
            <person name="Juul-Madsen H.R."/>
        </authorList>
    </citation>
    <scope>NUCLEOTIDE SEQUENCE [LARGE SCALE GENOMIC DNA]</scope>
    <source>
        <strain evidence="5">Orrdi1</strain>
    </source>
</reference>
<dbReference type="SMART" id="SM00895">
    <property type="entry name" value="FCD"/>
    <property type="match status" value="1"/>
</dbReference>
<proteinExistence type="predicted"/>
<dbReference type="OrthoDB" id="5296437at2"/>
<evidence type="ECO:0000259" key="4">
    <source>
        <dbReference type="PROSITE" id="PS50949"/>
    </source>
</evidence>
<dbReference type="InterPro" id="IPR036388">
    <property type="entry name" value="WH-like_DNA-bd_sf"/>
</dbReference>
<dbReference type="PRINTS" id="PR00035">
    <property type="entry name" value="HTHGNTR"/>
</dbReference>
<dbReference type="Gene3D" id="1.20.120.530">
    <property type="entry name" value="GntR ligand-binding domain-like"/>
    <property type="match status" value="1"/>
</dbReference>
<dbReference type="InterPro" id="IPR011711">
    <property type="entry name" value="GntR_C"/>
</dbReference>
<dbReference type="PROSITE" id="PS50949">
    <property type="entry name" value="HTH_GNTR"/>
    <property type="match status" value="1"/>
</dbReference>
<accession>A0A1C3K2D7</accession>
<keyword evidence="3" id="KW-0804">Transcription</keyword>
<dbReference type="InterPro" id="IPR008920">
    <property type="entry name" value="TF_FadR/GntR_C"/>
</dbReference>
<sequence length="246" mass="27396">MTQTLTPPDATPGTRPKRKLYEAVFEAIAVDILQGTLPTGSALPTDSALCTRFGVSRTVIREAIQHLSSVGLLDVRHGAGTYINGSRQWDLLDPQLLTMMGRTGTIGFVIDDLLDIRRMFEVEAATLAAKRATPDDIRALEALLVRMRDPATTEQEHVALNLEFHGLLVQASHNRILQGLREQLRGVLTVMMNARHRQADAEMRTVSTAMHQMILDSIRERRPDRAQAVMLAHIQGAERSLQHEPR</sequence>
<dbReference type="Pfam" id="PF07729">
    <property type="entry name" value="FCD"/>
    <property type="match status" value="1"/>
</dbReference>
<keyword evidence="2" id="KW-0238">DNA-binding</keyword>
<dbReference type="EMBL" id="FLRC01000022">
    <property type="protein sequence ID" value="SBT25669.1"/>
    <property type="molecule type" value="Genomic_DNA"/>
</dbReference>
<evidence type="ECO:0000256" key="3">
    <source>
        <dbReference type="ARBA" id="ARBA00023163"/>
    </source>
</evidence>